<keyword evidence="2" id="KW-0472">Membrane</keyword>
<feature type="region of interest" description="Disordered" evidence="1">
    <location>
        <begin position="503"/>
        <end position="533"/>
    </location>
</feature>
<evidence type="ECO:0000256" key="1">
    <source>
        <dbReference type="SAM" id="MobiDB-lite"/>
    </source>
</evidence>
<feature type="region of interest" description="Disordered" evidence="1">
    <location>
        <begin position="672"/>
        <end position="692"/>
    </location>
</feature>
<keyword evidence="4" id="KW-1185">Reference proteome</keyword>
<feature type="transmembrane region" description="Helical" evidence="2">
    <location>
        <begin position="639"/>
        <end position="660"/>
    </location>
</feature>
<feature type="compositionally biased region" description="Polar residues" evidence="1">
    <location>
        <begin position="272"/>
        <end position="288"/>
    </location>
</feature>
<feature type="region of interest" description="Disordered" evidence="1">
    <location>
        <begin position="329"/>
        <end position="478"/>
    </location>
</feature>
<feature type="region of interest" description="Disordered" evidence="1">
    <location>
        <begin position="1"/>
        <end position="55"/>
    </location>
</feature>
<feature type="region of interest" description="Disordered" evidence="1">
    <location>
        <begin position="230"/>
        <end position="315"/>
    </location>
</feature>
<dbReference type="AlphaFoldDB" id="A0A4Q2DQY6"/>
<comment type="caution">
    <text evidence="3">The sequence shown here is derived from an EMBL/GenBank/DDBJ whole genome shotgun (WGS) entry which is preliminary data.</text>
</comment>
<dbReference type="EMBL" id="SDEE01000060">
    <property type="protein sequence ID" value="RXW22800.1"/>
    <property type="molecule type" value="Genomic_DNA"/>
</dbReference>
<feature type="compositionally biased region" description="Polar residues" evidence="1">
    <location>
        <begin position="230"/>
        <end position="243"/>
    </location>
</feature>
<feature type="compositionally biased region" description="Low complexity" evidence="1">
    <location>
        <begin position="406"/>
        <end position="427"/>
    </location>
</feature>
<feature type="region of interest" description="Disordered" evidence="1">
    <location>
        <begin position="68"/>
        <end position="205"/>
    </location>
</feature>
<gene>
    <name evidence="3" type="ORF">EST38_g3044</name>
</gene>
<dbReference type="STRING" id="2316362.A0A4Q2DQY6"/>
<evidence type="ECO:0000256" key="2">
    <source>
        <dbReference type="SAM" id="Phobius"/>
    </source>
</evidence>
<dbReference type="Proteomes" id="UP000290288">
    <property type="component" value="Unassembled WGS sequence"/>
</dbReference>
<accession>A0A4Q2DQY6</accession>
<feature type="compositionally biased region" description="Basic and acidic residues" evidence="1">
    <location>
        <begin position="161"/>
        <end position="173"/>
    </location>
</feature>
<evidence type="ECO:0000313" key="4">
    <source>
        <dbReference type="Proteomes" id="UP000290288"/>
    </source>
</evidence>
<feature type="compositionally biased region" description="Basic and acidic residues" evidence="1">
    <location>
        <begin position="329"/>
        <end position="343"/>
    </location>
</feature>
<keyword evidence="2" id="KW-0812">Transmembrane</keyword>
<sequence>MAHAKRSSIGSQLPLPTTIALPDSPTTSSFPPSSPTTAAFGVQLPQGTTFTGTHPLPLNVSNIQLHNNQFPTHHSSTHAGGIQPSSSFFKPKRPGEYDQRYPALRTPDDLLEDEDEDEDAFKNTEKQGSGHLAIPHPLSPSFSTRTQSPSLSQHHHHHSNHSLEDLKQHEDRGLPPSDTEDVDPNRRTVNPKFSREPLIDSGNTGAGLVVTIPSTPSRIHPAPISTLSIGGNNNFNHPSTSRSKPVLTIGPASSAAPNPAGSGRFGLMRTVFGSNHSGGSPTPPLSASSRRDSQELPGKRTSLDMSINTRKTKRNSFVYKPRLTFESLRRSSLSKDDASRRESYVGTTEDESLNLPSSRHHPFSEVGIPLTPTKSATGKVKGHHHDRGRSDSGTPRKHRTRAKRMSFAASTNASSRSRSRSPSTSISVDDDSSIEDGGASTPTPGLFNPTPPPLARGEHPKMKTPLRHPLDPSLVPTDKLERELALRTKKMKRKRKAGLVDKVIGKAQHQPGLPTPGGSPPSSTHSPSKKNLRQIVNIEDKASDLEKESEGRLARRYELHPSRNRFYFGGRVMAGVWFGTTGVWWWQEAGRSQAAISLGEPYPAGLDIDLTRRPVVVGTEGRDWTWVTVDPNGRRAGKAIVIVCAYLSAVVISSMLVTAFTDPGILPRGLDLDPPYPANSPSDGGVRAPMPRDLKYTDRQERVIVRCATTASMVVTITANG</sequence>
<feature type="compositionally biased region" description="Polar residues" evidence="1">
    <location>
        <begin position="68"/>
        <end position="88"/>
    </location>
</feature>
<reference evidence="3 4" key="1">
    <citation type="submission" date="2019-01" db="EMBL/GenBank/DDBJ databases">
        <title>Draft genome sequence of Psathyrella aberdarensis IHI B618.</title>
        <authorList>
            <person name="Buettner E."/>
            <person name="Kellner H."/>
        </authorList>
    </citation>
    <scope>NUCLEOTIDE SEQUENCE [LARGE SCALE GENOMIC DNA]</scope>
    <source>
        <strain evidence="3 4">IHI B618</strain>
    </source>
</reference>
<feature type="compositionally biased region" description="Low complexity" evidence="1">
    <location>
        <begin position="22"/>
        <end position="37"/>
    </location>
</feature>
<feature type="compositionally biased region" description="Low complexity" evidence="1">
    <location>
        <begin position="250"/>
        <end position="262"/>
    </location>
</feature>
<evidence type="ECO:0000313" key="3">
    <source>
        <dbReference type="EMBL" id="RXW22800.1"/>
    </source>
</evidence>
<feature type="compositionally biased region" description="Basic and acidic residues" evidence="1">
    <location>
        <begin position="289"/>
        <end position="302"/>
    </location>
</feature>
<protein>
    <submittedName>
        <fullName evidence="3">Uncharacterized protein</fullName>
    </submittedName>
</protein>
<organism evidence="3 4">
    <name type="scientific">Candolleomyces aberdarensis</name>
    <dbReference type="NCBI Taxonomy" id="2316362"/>
    <lineage>
        <taxon>Eukaryota</taxon>
        <taxon>Fungi</taxon>
        <taxon>Dikarya</taxon>
        <taxon>Basidiomycota</taxon>
        <taxon>Agaricomycotina</taxon>
        <taxon>Agaricomycetes</taxon>
        <taxon>Agaricomycetidae</taxon>
        <taxon>Agaricales</taxon>
        <taxon>Agaricineae</taxon>
        <taxon>Psathyrellaceae</taxon>
        <taxon>Candolleomyces</taxon>
    </lineage>
</organism>
<proteinExistence type="predicted"/>
<feature type="compositionally biased region" description="Basic residues" evidence="1">
    <location>
        <begin position="395"/>
        <end position="404"/>
    </location>
</feature>
<feature type="compositionally biased region" description="Acidic residues" evidence="1">
    <location>
        <begin position="109"/>
        <end position="119"/>
    </location>
</feature>
<dbReference type="OrthoDB" id="9909019at2759"/>
<keyword evidence="2" id="KW-1133">Transmembrane helix</keyword>
<name>A0A4Q2DQY6_9AGAR</name>